<keyword evidence="8 10" id="KW-0804">Transcription</keyword>
<keyword evidence="11" id="KW-0175">Coiled coil</keyword>
<evidence type="ECO:0000256" key="2">
    <source>
        <dbReference type="ARBA" id="ARBA00004496"/>
    </source>
</evidence>
<evidence type="ECO:0000256" key="8">
    <source>
        <dbReference type="ARBA" id="ARBA00023163"/>
    </source>
</evidence>
<evidence type="ECO:0000256" key="10">
    <source>
        <dbReference type="PIRNR" id="PIRNR005290"/>
    </source>
</evidence>
<feature type="coiled-coil region" evidence="11">
    <location>
        <begin position="40"/>
        <end position="67"/>
    </location>
</feature>
<evidence type="ECO:0000256" key="4">
    <source>
        <dbReference type="ARBA" id="ARBA00022490"/>
    </source>
</evidence>
<feature type="compositionally biased region" description="Basic and acidic residues" evidence="12">
    <location>
        <begin position="286"/>
        <end position="298"/>
    </location>
</feature>
<dbReference type="Pfam" id="PF04065">
    <property type="entry name" value="Not3"/>
    <property type="match status" value="1"/>
</dbReference>
<dbReference type="PANTHER" id="PTHR23326">
    <property type="entry name" value="CCR4 NOT-RELATED"/>
    <property type="match status" value="1"/>
</dbReference>
<keyword evidence="5 10" id="KW-0678">Repressor</keyword>
<evidence type="ECO:0000256" key="5">
    <source>
        <dbReference type="ARBA" id="ARBA00022491"/>
    </source>
</evidence>
<feature type="compositionally biased region" description="Low complexity" evidence="12">
    <location>
        <begin position="257"/>
        <end position="283"/>
    </location>
</feature>
<feature type="region of interest" description="Disordered" evidence="12">
    <location>
        <begin position="392"/>
        <end position="474"/>
    </location>
</feature>
<evidence type="ECO:0000256" key="1">
    <source>
        <dbReference type="ARBA" id="ARBA00004123"/>
    </source>
</evidence>
<dbReference type="AlphaFoldDB" id="A0A7S0XJW1"/>
<feature type="region of interest" description="Disordered" evidence="12">
    <location>
        <begin position="237"/>
        <end position="360"/>
    </location>
</feature>
<evidence type="ECO:0000256" key="7">
    <source>
        <dbReference type="ARBA" id="ARBA00023015"/>
    </source>
</evidence>
<evidence type="ECO:0000259" key="13">
    <source>
        <dbReference type="Pfam" id="PF04065"/>
    </source>
</evidence>
<comment type="similarity">
    <text evidence="3 10">Belongs to the CNOT2/3/5 family.</text>
</comment>
<dbReference type="InterPro" id="IPR007207">
    <property type="entry name" value="Not_N"/>
</dbReference>
<dbReference type="GO" id="GO:0030015">
    <property type="term" value="C:CCR4-NOT core complex"/>
    <property type="evidence" value="ECO:0007669"/>
    <property type="project" value="UniProtKB-UniRule"/>
</dbReference>
<feature type="domain" description="CCR4-Not complex component Not N-terminal" evidence="13">
    <location>
        <begin position="4"/>
        <end position="229"/>
    </location>
</feature>
<gene>
    <name evidence="15" type="ORF">EMAD1354_LOCUS2062</name>
</gene>
<protein>
    <recommendedName>
        <fullName evidence="16">CCR4-NOT transcription complex subunit 3</fullName>
    </recommendedName>
</protein>
<dbReference type="InterPro" id="IPR038635">
    <property type="entry name" value="CCR4-NOT_su2/3/5_C_sf"/>
</dbReference>
<feature type="domain" description="NOT2/NOT3/NOT5 C-terminal" evidence="14">
    <location>
        <begin position="578"/>
        <end position="688"/>
    </location>
</feature>
<dbReference type="PIRSF" id="PIRSF005290">
    <property type="entry name" value="NOT_su_3_5"/>
    <property type="match status" value="1"/>
</dbReference>
<dbReference type="EMBL" id="HBFE01003090">
    <property type="protein sequence ID" value="CAD8725982.1"/>
    <property type="molecule type" value="Transcribed_RNA"/>
</dbReference>
<evidence type="ECO:0000256" key="11">
    <source>
        <dbReference type="SAM" id="Coils"/>
    </source>
</evidence>
<proteinExistence type="inferred from homology"/>
<keyword evidence="7 10" id="KW-0805">Transcription regulation</keyword>
<dbReference type="InterPro" id="IPR040168">
    <property type="entry name" value="Not2/3/5"/>
</dbReference>
<keyword evidence="6" id="KW-0597">Phosphoprotein</keyword>
<dbReference type="InterPro" id="IPR007282">
    <property type="entry name" value="NOT2/3/5_C"/>
</dbReference>
<dbReference type="Pfam" id="PF04153">
    <property type="entry name" value="NOT2_3_5_C"/>
    <property type="match status" value="1"/>
</dbReference>
<accession>A0A7S0XJW1</accession>
<evidence type="ECO:0000256" key="12">
    <source>
        <dbReference type="SAM" id="MobiDB-lite"/>
    </source>
</evidence>
<evidence type="ECO:0000256" key="3">
    <source>
        <dbReference type="ARBA" id="ARBA00007682"/>
    </source>
</evidence>
<evidence type="ECO:0000313" key="15">
    <source>
        <dbReference type="EMBL" id="CAD8725982.1"/>
    </source>
</evidence>
<dbReference type="InterPro" id="IPR012270">
    <property type="entry name" value="CCR4-NOT_su3/5"/>
</dbReference>
<evidence type="ECO:0000256" key="9">
    <source>
        <dbReference type="ARBA" id="ARBA00023242"/>
    </source>
</evidence>
<reference evidence="15" key="1">
    <citation type="submission" date="2021-01" db="EMBL/GenBank/DDBJ databases">
        <authorList>
            <person name="Corre E."/>
            <person name="Pelletier E."/>
            <person name="Niang G."/>
            <person name="Scheremetjew M."/>
            <person name="Finn R."/>
            <person name="Kale V."/>
            <person name="Holt S."/>
            <person name="Cochrane G."/>
            <person name="Meng A."/>
            <person name="Brown T."/>
            <person name="Cohen L."/>
        </authorList>
    </citation>
    <scope>NUCLEOTIDE SEQUENCE</scope>
    <source>
        <strain evidence="15">CCMP3276</strain>
    </source>
</reference>
<evidence type="ECO:0000256" key="6">
    <source>
        <dbReference type="ARBA" id="ARBA00022553"/>
    </source>
</evidence>
<keyword evidence="9 10" id="KW-0539">Nucleus</keyword>
<organism evidence="15">
    <name type="scientific">Erythrolobus madagascarensis</name>
    <dbReference type="NCBI Taxonomy" id="708628"/>
    <lineage>
        <taxon>Eukaryota</taxon>
        <taxon>Rhodophyta</taxon>
        <taxon>Bangiophyceae</taxon>
        <taxon>Porphyridiales</taxon>
        <taxon>Porphyridiaceae</taxon>
        <taxon>Erythrolobus</taxon>
    </lineage>
</organism>
<evidence type="ECO:0000259" key="14">
    <source>
        <dbReference type="Pfam" id="PF04153"/>
    </source>
</evidence>
<dbReference type="GO" id="GO:0006355">
    <property type="term" value="P:regulation of DNA-templated transcription"/>
    <property type="evidence" value="ECO:0007669"/>
    <property type="project" value="InterPro"/>
</dbReference>
<evidence type="ECO:0008006" key="16">
    <source>
        <dbReference type="Google" id="ProtNLM"/>
    </source>
</evidence>
<feature type="compositionally biased region" description="Low complexity" evidence="12">
    <location>
        <begin position="299"/>
        <end position="321"/>
    </location>
</feature>
<comment type="subcellular location">
    <subcellularLocation>
        <location evidence="2 10">Cytoplasm</location>
    </subcellularLocation>
    <subcellularLocation>
        <location evidence="1 10">Nucleus</location>
    </subcellularLocation>
</comment>
<dbReference type="GO" id="GO:0000932">
    <property type="term" value="C:P-body"/>
    <property type="evidence" value="ECO:0007669"/>
    <property type="project" value="UniProtKB-UniRule"/>
</dbReference>
<feature type="compositionally biased region" description="Low complexity" evidence="12">
    <location>
        <begin position="408"/>
        <end position="419"/>
    </location>
</feature>
<keyword evidence="4 10" id="KW-0963">Cytoplasm</keyword>
<dbReference type="Gene3D" id="2.30.30.1020">
    <property type="entry name" value="CCR4-NOT complex subunit 2/3/5, C-terminal domain"/>
    <property type="match status" value="1"/>
</dbReference>
<sequence>MAGRKLQKEIEMVFKKVDDGVLVFEQIWDKVYSAATAAQKEKYEGDLKKEIKKLQRLRDQIKSWQGDSSIKDKSKLDSYRKLIESKMEKFKVCEKETKTKAFSKEGLALDRTDPKEKAKQDVSDWVAEAISKLGDQRDELEAEIESLGTTRKGKKGGAAAERVVSLQQVMERHNHHADMLEKVLRAVCNETITPEQVDDIKDGIEYYIESNQDPDFMEDDTMYDELDLDQIPATATIASKADNEDEADVGEPEKTPSGSGSAAAGNNTNGGTSNSKMSTTAKRAATRQEKAEAAREAKSNSATSNNASSKSTGFSSSKSSGPVATGNTSGGGKDIKAANGAMASSEVARSPSSPPQMAFSSVVKGTAGGASVIASSAVAGAPSAVSKILPSLAQHPDTAPNLDSTGLASSKASSTARAAGVQSGHLAQPAQSSSAVDMHQGGTDQGRSAPPSVIGGAIKPGSAARGSALPSTAAGVGAKPAFGNTADSSIPPPSAIGSIPGALSAAHAAPSSASSAPAAPRGDDGGSNLVNDLAFSSSALDKAFEFELPLSMEGELALLRKKERVSGFAGTSGPQRVPTPSCFPQTVAPVFETEAIFNRFVQDTLFFIFYYQPGKYHQYLAAKELKKQSWRFHKKYCTWFQRHDEPRIATEEFEQGTYVYFDYVLKDDLDAGWIQRFKSDFTFEYAFLEDELQ</sequence>
<dbReference type="GO" id="GO:0005634">
    <property type="term" value="C:nucleus"/>
    <property type="evidence" value="ECO:0007669"/>
    <property type="project" value="UniProtKB-SubCell"/>
</dbReference>
<name>A0A7S0XJW1_9RHOD</name>